<name>A0A7J8SMP6_GOSDV</name>
<reference evidence="2 3" key="1">
    <citation type="journal article" date="2019" name="Genome Biol. Evol.">
        <title>Insights into the evolution of the New World diploid cottons (Gossypium, subgenus Houzingenia) based on genome sequencing.</title>
        <authorList>
            <person name="Grover C.E."/>
            <person name="Arick M.A. 2nd"/>
            <person name="Thrash A."/>
            <person name="Conover J.L."/>
            <person name="Sanders W.S."/>
            <person name="Peterson D.G."/>
            <person name="Frelichowski J.E."/>
            <person name="Scheffler J.A."/>
            <person name="Scheffler B.E."/>
            <person name="Wendel J.F."/>
        </authorList>
    </citation>
    <scope>NUCLEOTIDE SEQUENCE [LARGE SCALE GENOMIC DNA]</scope>
    <source>
        <strain evidence="2">27</strain>
        <tissue evidence="2">Leaf</tissue>
    </source>
</reference>
<feature type="domain" description="RNase H type-1" evidence="1">
    <location>
        <begin position="122"/>
        <end position="160"/>
    </location>
</feature>
<organism evidence="2 3">
    <name type="scientific">Gossypium davidsonii</name>
    <name type="common">Davidson's cotton</name>
    <name type="synonym">Gossypium klotzschianum subsp. davidsonii</name>
    <dbReference type="NCBI Taxonomy" id="34287"/>
    <lineage>
        <taxon>Eukaryota</taxon>
        <taxon>Viridiplantae</taxon>
        <taxon>Streptophyta</taxon>
        <taxon>Embryophyta</taxon>
        <taxon>Tracheophyta</taxon>
        <taxon>Spermatophyta</taxon>
        <taxon>Magnoliopsida</taxon>
        <taxon>eudicotyledons</taxon>
        <taxon>Gunneridae</taxon>
        <taxon>Pentapetalae</taxon>
        <taxon>rosids</taxon>
        <taxon>malvids</taxon>
        <taxon>Malvales</taxon>
        <taxon>Malvaceae</taxon>
        <taxon>Malvoideae</taxon>
        <taxon>Gossypium</taxon>
    </lineage>
</organism>
<dbReference type="AlphaFoldDB" id="A0A7J8SMP6"/>
<dbReference type="InterPro" id="IPR002156">
    <property type="entry name" value="RNaseH_domain"/>
</dbReference>
<gene>
    <name evidence="2" type="ORF">Godav_004874</name>
</gene>
<evidence type="ECO:0000313" key="2">
    <source>
        <dbReference type="EMBL" id="MBA0627349.1"/>
    </source>
</evidence>
<evidence type="ECO:0000259" key="1">
    <source>
        <dbReference type="Pfam" id="PF13456"/>
    </source>
</evidence>
<evidence type="ECO:0000313" key="3">
    <source>
        <dbReference type="Proteomes" id="UP000593561"/>
    </source>
</evidence>
<proteinExistence type="predicted"/>
<dbReference type="GO" id="GO:0003676">
    <property type="term" value="F:nucleic acid binding"/>
    <property type="evidence" value="ECO:0007669"/>
    <property type="project" value="InterPro"/>
</dbReference>
<dbReference type="Proteomes" id="UP000593561">
    <property type="component" value="Unassembled WGS sequence"/>
</dbReference>
<dbReference type="Pfam" id="PF13456">
    <property type="entry name" value="RVT_3"/>
    <property type="match status" value="1"/>
</dbReference>
<accession>A0A7J8SMP6</accession>
<sequence>MKLDPEKREINPGLESKADSIHMLRICLYGALAAEERVRASSRSSSERRRSLEAERRNKRMDSVTVITRPGWFRSSELIFFIYCEKWKSVREVVKLYYSRSGEFCKTKPKRRNFIEWIAKISLWKAYIHDIQQLLLKYRNCRFEYIPRMANSLAHILATETLKNNNEIYLVGSVPESAEKQEERDRAGEPH</sequence>
<protein>
    <recommendedName>
        <fullName evidence="1">RNase H type-1 domain-containing protein</fullName>
    </recommendedName>
</protein>
<dbReference type="GO" id="GO:0004523">
    <property type="term" value="F:RNA-DNA hybrid ribonuclease activity"/>
    <property type="evidence" value="ECO:0007669"/>
    <property type="project" value="InterPro"/>
</dbReference>
<keyword evidence="3" id="KW-1185">Reference proteome</keyword>
<comment type="caution">
    <text evidence="2">The sequence shown here is derived from an EMBL/GenBank/DDBJ whole genome shotgun (WGS) entry which is preliminary data.</text>
</comment>
<dbReference type="EMBL" id="JABFAC010000010">
    <property type="protein sequence ID" value="MBA0627349.1"/>
    <property type="molecule type" value="Genomic_DNA"/>
</dbReference>